<protein>
    <submittedName>
        <fullName evidence="2">Amidohydrolase</fullName>
    </submittedName>
</protein>
<sequence length="547" mass="59667">MSSACGGPSSASSPQPKDRKTAAHATARDLFGTRTVSPAWQGLLPCCLVSCRSLWIPPRAQSRARCAQPCHLSLAAPGHGRPASPADGCPHTVGGTLPHGHGEKEGVMTPDTSTAELREFIGELRAVDNHTHANTTVPGDTEFDALSLEVLGDFPLPVTLQPESPVWVAAYQALYGYPHDELLSDEHWLVLRATMRAIAEQHGERFPEWVLDRVGTEVMLTNRVAMGPGLSPPRFRWVSFVDALMFPLSTRAEAARTPDRLKLYPQEVSLLRRYLAELKVAELPGTLEAYLRTVVTPTLERHKLADCVAVKFEAALLRSLDFADVPAQTAAAVYSRYVGGGEPSHAEYKALQDFLFREISREAGRLGMAVHLHAFEGPGAYYETAGADPLLLEPTFNDPTLRHTRFVLVHGGGVFAAHARAMMWKPNVYVDTSAMALLYTPQALAAILRDWLRQFPDKVLFGTDAASFGPDTGWELAAWIGTSQTRTALAMALGDMVRGGEVSRIRAEEIATMVMRTNAGELYGLSLGTGSMLREPWAQEPSHHQPP</sequence>
<evidence type="ECO:0000256" key="1">
    <source>
        <dbReference type="SAM" id="MobiDB-lite"/>
    </source>
</evidence>
<accession>A0ABX9QNB7</accession>
<dbReference type="InterPro" id="IPR032466">
    <property type="entry name" value="Metal_Hydrolase"/>
</dbReference>
<name>A0ABX9QNB7_9BACT</name>
<dbReference type="PANTHER" id="PTHR43383">
    <property type="entry name" value="NODULIN 6"/>
    <property type="match status" value="1"/>
</dbReference>
<dbReference type="PANTHER" id="PTHR43383:SF2">
    <property type="entry name" value="AMIDOHYDROLASE 2 FAMILY PROTEIN"/>
    <property type="match status" value="1"/>
</dbReference>
<dbReference type="Gene3D" id="3.20.20.140">
    <property type="entry name" value="Metal-dependent hydrolases"/>
    <property type="match status" value="1"/>
</dbReference>
<dbReference type="EMBL" id="RAWI01000028">
    <property type="protein sequence ID" value="RKI14541.1"/>
    <property type="molecule type" value="Genomic_DNA"/>
</dbReference>
<dbReference type="Proteomes" id="UP000278907">
    <property type="component" value="Unassembled WGS sequence"/>
</dbReference>
<dbReference type="SUPFAM" id="SSF51556">
    <property type="entry name" value="Metallo-dependent hydrolases"/>
    <property type="match status" value="1"/>
</dbReference>
<proteinExistence type="predicted"/>
<comment type="caution">
    <text evidence="2">The sequence shown here is derived from an EMBL/GenBank/DDBJ whole genome shotgun (WGS) entry which is preliminary data.</text>
</comment>
<feature type="compositionally biased region" description="Low complexity" evidence="1">
    <location>
        <begin position="1"/>
        <end position="14"/>
    </location>
</feature>
<evidence type="ECO:0000313" key="3">
    <source>
        <dbReference type="Proteomes" id="UP000278907"/>
    </source>
</evidence>
<keyword evidence="3" id="KW-1185">Reference proteome</keyword>
<evidence type="ECO:0000313" key="2">
    <source>
        <dbReference type="EMBL" id="RKI14541.1"/>
    </source>
</evidence>
<reference evidence="2 3" key="1">
    <citation type="submission" date="2018-09" db="EMBL/GenBank/DDBJ databases">
        <authorList>
            <person name="Livingstone P.G."/>
            <person name="Whitworth D.E."/>
        </authorList>
    </citation>
    <scope>NUCLEOTIDE SEQUENCE [LARGE SCALE GENOMIC DNA]</scope>
    <source>
        <strain evidence="2 3">CA031B</strain>
    </source>
</reference>
<feature type="region of interest" description="Disordered" evidence="1">
    <location>
        <begin position="1"/>
        <end position="24"/>
    </location>
</feature>
<gene>
    <name evidence="2" type="ORF">D7Y13_05895</name>
</gene>
<organism evidence="2 3">
    <name type="scientific">Corallococcus praedator</name>
    <dbReference type="NCBI Taxonomy" id="2316724"/>
    <lineage>
        <taxon>Bacteria</taxon>
        <taxon>Pseudomonadati</taxon>
        <taxon>Myxococcota</taxon>
        <taxon>Myxococcia</taxon>
        <taxon>Myxococcales</taxon>
        <taxon>Cystobacterineae</taxon>
        <taxon>Myxococcaceae</taxon>
        <taxon>Corallococcus</taxon>
    </lineage>
</organism>